<dbReference type="InterPro" id="IPR038063">
    <property type="entry name" value="Transpep_catalytic_dom"/>
</dbReference>
<keyword evidence="4" id="KW-0573">Peptidoglycan synthesis</keyword>
<evidence type="ECO:0000256" key="3">
    <source>
        <dbReference type="ARBA" id="ARBA00022960"/>
    </source>
</evidence>
<dbReference type="Gene3D" id="1.10.101.10">
    <property type="entry name" value="PGBD-like superfamily/PGBD"/>
    <property type="match status" value="1"/>
</dbReference>
<dbReference type="GO" id="GO:0071555">
    <property type="term" value="P:cell wall organization"/>
    <property type="evidence" value="ECO:0007669"/>
    <property type="project" value="UniProtKB-KW"/>
</dbReference>
<dbReference type="InterPro" id="IPR002477">
    <property type="entry name" value="Peptidoglycan-bd-like"/>
</dbReference>
<evidence type="ECO:0000256" key="2">
    <source>
        <dbReference type="ARBA" id="ARBA00022679"/>
    </source>
</evidence>
<evidence type="ECO:0000256" key="1">
    <source>
        <dbReference type="ARBA" id="ARBA00004752"/>
    </source>
</evidence>
<dbReference type="GO" id="GO:0005576">
    <property type="term" value="C:extracellular region"/>
    <property type="evidence" value="ECO:0007669"/>
    <property type="project" value="TreeGrafter"/>
</dbReference>
<dbReference type="Pfam" id="PF03734">
    <property type="entry name" value="YkuD"/>
    <property type="match status" value="1"/>
</dbReference>
<feature type="domain" description="L,D-TPase catalytic" evidence="7">
    <location>
        <begin position="134"/>
        <end position="269"/>
    </location>
</feature>
<dbReference type="SUPFAM" id="SSF47090">
    <property type="entry name" value="PGBD-like"/>
    <property type="match status" value="1"/>
</dbReference>
<keyword evidence="5" id="KW-0961">Cell wall biogenesis/degradation</keyword>
<dbReference type="InterPro" id="IPR005490">
    <property type="entry name" value="LD_TPept_cat_dom"/>
</dbReference>
<keyword evidence="2" id="KW-0808">Transferase</keyword>
<sequence>MRRWWPAAVAAVLLVGVIAFGAATNSGTDGTSTTSTAVSGPTTTVPALKRTLKAGLRGPDVRRLQQRLKDLAFDPNLIDGDFGYNTTQSVWAFEKLVLKTPRKKVTGSITPESWQLLQQDNLIVPRRPQAPTETHVEIYLPEQVLVVFKKGKPILVTHISTGTGEDWCEEVTIDPGEQGNPGTEPLKKGVCGKAVTPGGFYYFYNRKSGTRQSKLGTMWNPVYFNGGIAVHGAAQVPNSPASHGCVRIPMHVSEYFQTLVAYGDRVYVFDGVKEPEQYGAPVPPADKPDPDYTTTTSSTSTTSTVVQTTTTIKQKPTTTVPAPVPTATTSTVAQVPASSLP</sequence>
<feature type="compositionally biased region" description="Low complexity" evidence="6">
    <location>
        <begin position="291"/>
        <end position="341"/>
    </location>
</feature>
<dbReference type="PANTHER" id="PTHR30582:SF2">
    <property type="entry name" value="L,D-TRANSPEPTIDASE YCIB-RELATED"/>
    <property type="match status" value="1"/>
</dbReference>
<dbReference type="InterPro" id="IPR050979">
    <property type="entry name" value="LD-transpeptidase"/>
</dbReference>
<evidence type="ECO:0000259" key="7">
    <source>
        <dbReference type="PROSITE" id="PS52029"/>
    </source>
</evidence>
<dbReference type="CDD" id="cd16913">
    <property type="entry name" value="YkuD_like"/>
    <property type="match status" value="1"/>
</dbReference>
<dbReference type="Gene3D" id="2.40.440.10">
    <property type="entry name" value="L,D-transpeptidase catalytic domain-like"/>
    <property type="match status" value="1"/>
</dbReference>
<evidence type="ECO:0000313" key="8">
    <source>
        <dbReference type="EMBL" id="CAB5065297.1"/>
    </source>
</evidence>
<dbReference type="PANTHER" id="PTHR30582">
    <property type="entry name" value="L,D-TRANSPEPTIDASE"/>
    <property type="match status" value="1"/>
</dbReference>
<accession>A0A6J7UMQ4</accession>
<dbReference type="PROSITE" id="PS52029">
    <property type="entry name" value="LD_TPASE"/>
    <property type="match status" value="1"/>
</dbReference>
<feature type="region of interest" description="Disordered" evidence="6">
    <location>
        <begin position="278"/>
        <end position="341"/>
    </location>
</feature>
<dbReference type="GO" id="GO:0071972">
    <property type="term" value="F:peptidoglycan L,D-transpeptidase activity"/>
    <property type="evidence" value="ECO:0007669"/>
    <property type="project" value="TreeGrafter"/>
</dbReference>
<dbReference type="UniPathway" id="UPA00219"/>
<dbReference type="InterPro" id="IPR036366">
    <property type="entry name" value="PGBDSf"/>
</dbReference>
<comment type="pathway">
    <text evidence="1">Cell wall biogenesis; peptidoglycan biosynthesis.</text>
</comment>
<dbReference type="EMBL" id="CAFBQU010000020">
    <property type="protein sequence ID" value="CAB5065297.1"/>
    <property type="molecule type" value="Genomic_DNA"/>
</dbReference>
<reference evidence="8" key="1">
    <citation type="submission" date="2020-05" db="EMBL/GenBank/DDBJ databases">
        <authorList>
            <person name="Chiriac C."/>
            <person name="Salcher M."/>
            <person name="Ghai R."/>
            <person name="Kavagutti S V."/>
        </authorList>
    </citation>
    <scope>NUCLEOTIDE SEQUENCE</scope>
</reference>
<proteinExistence type="predicted"/>
<dbReference type="GO" id="GO:0018104">
    <property type="term" value="P:peptidoglycan-protein cross-linking"/>
    <property type="evidence" value="ECO:0007669"/>
    <property type="project" value="TreeGrafter"/>
</dbReference>
<dbReference type="GO" id="GO:0008360">
    <property type="term" value="P:regulation of cell shape"/>
    <property type="evidence" value="ECO:0007669"/>
    <property type="project" value="UniProtKB-KW"/>
</dbReference>
<dbReference type="SUPFAM" id="SSF141523">
    <property type="entry name" value="L,D-transpeptidase catalytic domain-like"/>
    <property type="match status" value="1"/>
</dbReference>
<dbReference type="AlphaFoldDB" id="A0A6J7UMQ4"/>
<organism evidence="8">
    <name type="scientific">freshwater metagenome</name>
    <dbReference type="NCBI Taxonomy" id="449393"/>
    <lineage>
        <taxon>unclassified sequences</taxon>
        <taxon>metagenomes</taxon>
        <taxon>ecological metagenomes</taxon>
    </lineage>
</organism>
<evidence type="ECO:0000256" key="4">
    <source>
        <dbReference type="ARBA" id="ARBA00022984"/>
    </source>
</evidence>
<dbReference type="Pfam" id="PF01471">
    <property type="entry name" value="PG_binding_1"/>
    <property type="match status" value="1"/>
</dbReference>
<dbReference type="InterPro" id="IPR036365">
    <property type="entry name" value="PGBD-like_sf"/>
</dbReference>
<name>A0A6J7UMQ4_9ZZZZ</name>
<evidence type="ECO:0000256" key="5">
    <source>
        <dbReference type="ARBA" id="ARBA00023316"/>
    </source>
</evidence>
<keyword evidence="3" id="KW-0133">Cell shape</keyword>
<gene>
    <name evidence="8" type="ORF">UFOPK4347_00899</name>
</gene>
<dbReference type="GO" id="GO:0016740">
    <property type="term" value="F:transferase activity"/>
    <property type="evidence" value="ECO:0007669"/>
    <property type="project" value="UniProtKB-KW"/>
</dbReference>
<protein>
    <submittedName>
        <fullName evidence="8">Unannotated protein</fullName>
    </submittedName>
</protein>
<evidence type="ECO:0000256" key="6">
    <source>
        <dbReference type="SAM" id="MobiDB-lite"/>
    </source>
</evidence>